<keyword evidence="2" id="KW-1185">Reference proteome</keyword>
<protein>
    <submittedName>
        <fullName evidence="1">Uncharacterized protein</fullName>
    </submittedName>
</protein>
<proteinExistence type="predicted"/>
<gene>
    <name evidence="1" type="ORF">VNO77_34130</name>
</gene>
<evidence type="ECO:0000313" key="1">
    <source>
        <dbReference type="EMBL" id="KAK7315574.1"/>
    </source>
</evidence>
<dbReference type="AlphaFoldDB" id="A0AAN9PZJ0"/>
<sequence>MKVWCKRGSKPGPRICHTIGLCELMTYNVQYNYYKRLQGKTYMCGLARTWLNLGWTMTTMVSSNSPWSHDMICMRDGSNYRPLPSKKLWMGLYCMKLLVGRVLTRIEGEAYPKAGPVRSANPRRMDAFPNGRFICMGHKLPEPELGFIDTQPRDCKICLNTDLDAVDSPMLRLVARVTFKKDFASKERARTP</sequence>
<organism evidence="1 2">
    <name type="scientific">Canavalia gladiata</name>
    <name type="common">Sword bean</name>
    <name type="synonym">Dolichos gladiatus</name>
    <dbReference type="NCBI Taxonomy" id="3824"/>
    <lineage>
        <taxon>Eukaryota</taxon>
        <taxon>Viridiplantae</taxon>
        <taxon>Streptophyta</taxon>
        <taxon>Embryophyta</taxon>
        <taxon>Tracheophyta</taxon>
        <taxon>Spermatophyta</taxon>
        <taxon>Magnoliopsida</taxon>
        <taxon>eudicotyledons</taxon>
        <taxon>Gunneridae</taxon>
        <taxon>Pentapetalae</taxon>
        <taxon>rosids</taxon>
        <taxon>fabids</taxon>
        <taxon>Fabales</taxon>
        <taxon>Fabaceae</taxon>
        <taxon>Papilionoideae</taxon>
        <taxon>50 kb inversion clade</taxon>
        <taxon>NPAAA clade</taxon>
        <taxon>indigoferoid/millettioid clade</taxon>
        <taxon>Phaseoleae</taxon>
        <taxon>Canavalia</taxon>
    </lineage>
</organism>
<dbReference type="EMBL" id="JAYMYQ010000008">
    <property type="protein sequence ID" value="KAK7315574.1"/>
    <property type="molecule type" value="Genomic_DNA"/>
</dbReference>
<comment type="caution">
    <text evidence="1">The sequence shown here is derived from an EMBL/GenBank/DDBJ whole genome shotgun (WGS) entry which is preliminary data.</text>
</comment>
<dbReference type="Proteomes" id="UP001367508">
    <property type="component" value="Unassembled WGS sequence"/>
</dbReference>
<evidence type="ECO:0000313" key="2">
    <source>
        <dbReference type="Proteomes" id="UP001367508"/>
    </source>
</evidence>
<accession>A0AAN9PZJ0</accession>
<reference evidence="1 2" key="1">
    <citation type="submission" date="2024-01" db="EMBL/GenBank/DDBJ databases">
        <title>The genomes of 5 underutilized Papilionoideae crops provide insights into root nodulation and disease resistanc.</title>
        <authorList>
            <person name="Jiang F."/>
        </authorList>
    </citation>
    <scope>NUCLEOTIDE SEQUENCE [LARGE SCALE GENOMIC DNA]</scope>
    <source>
        <strain evidence="1">LVBAO_FW01</strain>
        <tissue evidence="1">Leaves</tissue>
    </source>
</reference>
<name>A0AAN9PZJ0_CANGL</name>